<comment type="similarity">
    <text evidence="1 4">Belongs to the bacterial histone-like protein family.</text>
</comment>
<dbReference type="SUPFAM" id="SSF47729">
    <property type="entry name" value="IHF-like DNA-binding proteins"/>
    <property type="match status" value="1"/>
</dbReference>
<name>A0A558RAQ0_9SPHN</name>
<keyword evidence="3 5" id="KW-0238">DNA-binding</keyword>
<dbReference type="PANTHER" id="PTHR33175:SF3">
    <property type="entry name" value="DNA-BINDING PROTEIN HU-BETA"/>
    <property type="match status" value="1"/>
</dbReference>
<evidence type="ECO:0000256" key="1">
    <source>
        <dbReference type="ARBA" id="ARBA00010529"/>
    </source>
</evidence>
<dbReference type="OrthoDB" id="9799835at2"/>
<dbReference type="PANTHER" id="PTHR33175">
    <property type="entry name" value="DNA-BINDING PROTEIN HU"/>
    <property type="match status" value="1"/>
</dbReference>
<dbReference type="CDD" id="cd13831">
    <property type="entry name" value="HU"/>
    <property type="match status" value="1"/>
</dbReference>
<keyword evidence="6" id="KW-1185">Reference proteome</keyword>
<dbReference type="Pfam" id="PF00216">
    <property type="entry name" value="Bac_DNA_binding"/>
    <property type="match status" value="1"/>
</dbReference>
<protein>
    <submittedName>
        <fullName evidence="5">HU family DNA-binding protein</fullName>
    </submittedName>
</protein>
<proteinExistence type="inferred from homology"/>
<dbReference type="Gene3D" id="4.10.520.10">
    <property type="entry name" value="IHF-like DNA-binding proteins"/>
    <property type="match status" value="1"/>
</dbReference>
<dbReference type="SMART" id="SM00411">
    <property type="entry name" value="BHL"/>
    <property type="match status" value="1"/>
</dbReference>
<dbReference type="EMBL" id="VNIM01000010">
    <property type="protein sequence ID" value="TVV76465.1"/>
    <property type="molecule type" value="Genomic_DNA"/>
</dbReference>
<dbReference type="InterPro" id="IPR010992">
    <property type="entry name" value="IHF-like_DNA-bd_dom_sf"/>
</dbReference>
<keyword evidence="2" id="KW-0226">DNA condensation</keyword>
<evidence type="ECO:0000313" key="6">
    <source>
        <dbReference type="Proteomes" id="UP000318681"/>
    </source>
</evidence>
<evidence type="ECO:0000256" key="2">
    <source>
        <dbReference type="ARBA" id="ARBA00023067"/>
    </source>
</evidence>
<dbReference type="GO" id="GO:0030261">
    <property type="term" value="P:chromosome condensation"/>
    <property type="evidence" value="ECO:0007669"/>
    <property type="project" value="UniProtKB-KW"/>
</dbReference>
<accession>A0A558RAQ0</accession>
<sequence length="91" mass="9532">MNSSQLTDRIASSHGLGKPEAKKIIESVLDAIIEAAMAGEEVSLHGFGKFKVKATAAREGRNPATGAVMTIKAGKKLAFVPGKTLKDRLVA</sequence>
<comment type="caution">
    <text evidence="5">The sequence shown here is derived from an EMBL/GenBank/DDBJ whole genome shotgun (WGS) entry which is preliminary data.</text>
</comment>
<dbReference type="Proteomes" id="UP000318681">
    <property type="component" value="Unassembled WGS sequence"/>
</dbReference>
<evidence type="ECO:0000313" key="5">
    <source>
        <dbReference type="EMBL" id="TVV76465.1"/>
    </source>
</evidence>
<dbReference type="InterPro" id="IPR000119">
    <property type="entry name" value="Hist_DNA-bd"/>
</dbReference>
<dbReference type="GO" id="GO:0030527">
    <property type="term" value="F:structural constituent of chromatin"/>
    <property type="evidence" value="ECO:0007669"/>
    <property type="project" value="InterPro"/>
</dbReference>
<evidence type="ECO:0000256" key="4">
    <source>
        <dbReference type="RuleBase" id="RU003939"/>
    </source>
</evidence>
<evidence type="ECO:0000256" key="3">
    <source>
        <dbReference type="ARBA" id="ARBA00023125"/>
    </source>
</evidence>
<dbReference type="PRINTS" id="PR01727">
    <property type="entry name" value="DNABINDINGHU"/>
</dbReference>
<gene>
    <name evidence="5" type="ORF">FOY91_04390</name>
</gene>
<organism evidence="5 6">
    <name type="scientific">Alterirhizorhabdus solaris</name>
    <dbReference type="NCBI Taxonomy" id="2529389"/>
    <lineage>
        <taxon>Bacteria</taxon>
        <taxon>Pseudomonadati</taxon>
        <taxon>Pseudomonadota</taxon>
        <taxon>Alphaproteobacteria</taxon>
        <taxon>Sphingomonadales</taxon>
        <taxon>Rhizorhabdaceae</taxon>
        <taxon>Alterirhizorhabdus</taxon>
    </lineage>
</organism>
<dbReference type="GO" id="GO:0003677">
    <property type="term" value="F:DNA binding"/>
    <property type="evidence" value="ECO:0007669"/>
    <property type="project" value="UniProtKB-KW"/>
</dbReference>
<reference evidence="5 6" key="1">
    <citation type="submission" date="2019-07" db="EMBL/GenBank/DDBJ databases">
        <title>Sphingomonas solaris sp. nov., isolated from a solar panel from Boston, Massachusetts.</title>
        <authorList>
            <person name="Tanner K."/>
            <person name="Pascual J."/>
            <person name="Mancuso C."/>
            <person name="Pereto J."/>
            <person name="Khalil A."/>
            <person name="Vilanova C."/>
        </authorList>
    </citation>
    <scope>NUCLEOTIDE SEQUENCE [LARGE SCALE GENOMIC DNA]</scope>
    <source>
        <strain evidence="5 6">R4DWN</strain>
    </source>
</reference>
<dbReference type="AlphaFoldDB" id="A0A558RAQ0"/>